<dbReference type="EMBL" id="JAGFWR010000002">
    <property type="protein sequence ID" value="MBO4160354.1"/>
    <property type="molecule type" value="Genomic_DNA"/>
</dbReference>
<evidence type="ECO:0000313" key="1">
    <source>
        <dbReference type="EMBL" id="MBO4160354.1"/>
    </source>
</evidence>
<gene>
    <name evidence="1" type="ORF">JQN83_05950</name>
</gene>
<comment type="caution">
    <text evidence="1">The sequence shown here is derived from an EMBL/GenBank/DDBJ whole genome shotgun (WGS) entry which is preliminary data.</text>
</comment>
<proteinExistence type="predicted"/>
<dbReference type="PANTHER" id="PTHR39166">
    <property type="entry name" value="BLL1166 PROTEIN"/>
    <property type="match status" value="1"/>
</dbReference>
<accession>A0ABS3V415</accession>
<dbReference type="PANTHER" id="PTHR39166:SF1">
    <property type="entry name" value="BLL1166 PROTEIN"/>
    <property type="match status" value="1"/>
</dbReference>
<sequence length="200" mass="21684">MTRGDPGRVGAALGSPGWSCAQDVVGLIESDPEAMRVLRATAGLGLPDWWIGAGFVRNRVWDAISELPALPPRDVDVAYFDPQERDPRADARAEARAATLLPGVPWEIRNQARMHLRTGDGPYLGTLDAISRWPETATCVAVTLRGDSVHLVCCHGVADLVGMVVRPSPAFDHPAGHAKVRERVTAKGWRGRWAGLRLEV</sequence>
<dbReference type="Proteomes" id="UP000671399">
    <property type="component" value="Unassembled WGS sequence"/>
</dbReference>
<dbReference type="Pfam" id="PF06042">
    <property type="entry name" value="NTP_transf_6"/>
    <property type="match status" value="1"/>
</dbReference>
<evidence type="ECO:0000313" key="2">
    <source>
        <dbReference type="Proteomes" id="UP000671399"/>
    </source>
</evidence>
<dbReference type="InterPro" id="IPR009267">
    <property type="entry name" value="NTP_transf_6"/>
</dbReference>
<organism evidence="1 2">
    <name type="scientific">Micromonospora antibiotica</name>
    <dbReference type="NCBI Taxonomy" id="2807623"/>
    <lineage>
        <taxon>Bacteria</taxon>
        <taxon>Bacillati</taxon>
        <taxon>Actinomycetota</taxon>
        <taxon>Actinomycetes</taxon>
        <taxon>Micromonosporales</taxon>
        <taxon>Micromonosporaceae</taxon>
        <taxon>Micromonospora</taxon>
    </lineage>
</organism>
<keyword evidence="2" id="KW-1185">Reference proteome</keyword>
<protein>
    <submittedName>
        <fullName evidence="1">Nucleotidyltransferase family protein</fullName>
    </submittedName>
</protein>
<reference evidence="1 2" key="1">
    <citation type="submission" date="2021-03" db="EMBL/GenBank/DDBJ databases">
        <authorList>
            <person name="Lee D.-H."/>
        </authorList>
    </citation>
    <scope>NUCLEOTIDE SEQUENCE [LARGE SCALE GENOMIC DNA]</scope>
    <source>
        <strain evidence="1 2">MMS20-R2-23</strain>
    </source>
</reference>
<name>A0ABS3V415_9ACTN</name>